<dbReference type="Proteomes" id="UP001274830">
    <property type="component" value="Unassembled WGS sequence"/>
</dbReference>
<evidence type="ECO:0000313" key="2">
    <source>
        <dbReference type="EMBL" id="KAK3669237.1"/>
    </source>
</evidence>
<reference evidence="2" key="1">
    <citation type="submission" date="2023-07" db="EMBL/GenBank/DDBJ databases">
        <title>Black Yeasts Isolated from many extreme environments.</title>
        <authorList>
            <person name="Coleine C."/>
            <person name="Stajich J.E."/>
            <person name="Selbmann L."/>
        </authorList>
    </citation>
    <scope>NUCLEOTIDE SEQUENCE</scope>
    <source>
        <strain evidence="2">CCFEE 5485</strain>
    </source>
</reference>
<feature type="transmembrane region" description="Helical" evidence="1">
    <location>
        <begin position="75"/>
        <end position="93"/>
    </location>
</feature>
<accession>A0AAE0TP97</accession>
<dbReference type="EMBL" id="JAUTXT010000096">
    <property type="protein sequence ID" value="KAK3669237.1"/>
    <property type="molecule type" value="Genomic_DNA"/>
</dbReference>
<proteinExistence type="predicted"/>
<gene>
    <name evidence="2" type="ORF">LTR78_010891</name>
</gene>
<evidence type="ECO:0000313" key="3">
    <source>
        <dbReference type="Proteomes" id="UP001274830"/>
    </source>
</evidence>
<organism evidence="2 3">
    <name type="scientific">Recurvomyces mirabilis</name>
    <dbReference type="NCBI Taxonomy" id="574656"/>
    <lineage>
        <taxon>Eukaryota</taxon>
        <taxon>Fungi</taxon>
        <taxon>Dikarya</taxon>
        <taxon>Ascomycota</taxon>
        <taxon>Pezizomycotina</taxon>
        <taxon>Dothideomycetes</taxon>
        <taxon>Dothideomycetidae</taxon>
        <taxon>Mycosphaerellales</taxon>
        <taxon>Teratosphaeriaceae</taxon>
        <taxon>Recurvomyces</taxon>
    </lineage>
</organism>
<evidence type="ECO:0000256" key="1">
    <source>
        <dbReference type="SAM" id="Phobius"/>
    </source>
</evidence>
<sequence>MVGGTHGVSWLNVDYRGGIQIALSKTPLSGIVKSTAKCIGGIYKHSRGAAAEEAMDSSSDLFNLDVNDSTNDHPLGAIALYAMGLSYTVFFVLKVGSNIDS</sequence>
<comment type="caution">
    <text evidence="2">The sequence shown here is derived from an EMBL/GenBank/DDBJ whole genome shotgun (WGS) entry which is preliminary data.</text>
</comment>
<keyword evidence="1" id="KW-1133">Transmembrane helix</keyword>
<dbReference type="AlphaFoldDB" id="A0AAE0TP97"/>
<name>A0AAE0TP97_9PEZI</name>
<protein>
    <submittedName>
        <fullName evidence="2">Uncharacterized protein</fullName>
    </submittedName>
</protein>
<keyword evidence="1" id="KW-0472">Membrane</keyword>
<feature type="non-terminal residue" evidence="2">
    <location>
        <position position="101"/>
    </location>
</feature>
<keyword evidence="1" id="KW-0812">Transmembrane</keyword>
<keyword evidence="3" id="KW-1185">Reference proteome</keyword>